<dbReference type="AlphaFoldDB" id="A0A495DDQ5"/>
<gene>
    <name evidence="5" type="ORF">C7435_1666</name>
</gene>
<proteinExistence type="inferred from homology"/>
<keyword evidence="5" id="KW-0687">Ribonucleoprotein</keyword>
<name>A0A495DDQ5_9PROT</name>
<dbReference type="InterPro" id="IPR016181">
    <property type="entry name" value="Acyl_CoA_acyltransferase"/>
</dbReference>
<dbReference type="EMBL" id="RBIM01000003">
    <property type="protein sequence ID" value="RKR00458.1"/>
    <property type="molecule type" value="Genomic_DNA"/>
</dbReference>
<evidence type="ECO:0000313" key="5">
    <source>
        <dbReference type="EMBL" id="RKR00458.1"/>
    </source>
</evidence>
<sequence length="192" mass="21987">MAVWRETSWDETLTGQGIRLRAPTLSDYEDWAKLRSASRTHTEPWEPAWTSDELSKGAFRRRIERYQADREGGLGYPFFVVRSRDDVLLGACNLNNVRRGVLQSADIGYWIGSPYVRKGHTRAAVRRMLAFAFDELRLHRVEAACQPSNTASRTLLESVGFTLEGRSRAFLNIAGDWRDHDRFAIIATDPRQ</sequence>
<evidence type="ECO:0000256" key="1">
    <source>
        <dbReference type="ARBA" id="ARBA00022679"/>
    </source>
</evidence>
<feature type="domain" description="N-acetyltransferase" evidence="4">
    <location>
        <begin position="18"/>
        <end position="192"/>
    </location>
</feature>
<keyword evidence="5" id="KW-0689">Ribosomal protein</keyword>
<dbReference type="RefSeq" id="WP_075189079.1">
    <property type="nucleotide sequence ID" value="NZ_RBIM01000003.1"/>
</dbReference>
<dbReference type="GO" id="GO:0005737">
    <property type="term" value="C:cytoplasm"/>
    <property type="evidence" value="ECO:0007669"/>
    <property type="project" value="TreeGrafter"/>
</dbReference>
<keyword evidence="1 5" id="KW-0808">Transferase</keyword>
<evidence type="ECO:0000259" key="4">
    <source>
        <dbReference type="PROSITE" id="PS51186"/>
    </source>
</evidence>
<accession>A0A495DDQ5</accession>
<evidence type="ECO:0000256" key="3">
    <source>
        <dbReference type="ARBA" id="ARBA00038502"/>
    </source>
</evidence>
<evidence type="ECO:0000313" key="6">
    <source>
        <dbReference type="Proteomes" id="UP000273675"/>
    </source>
</evidence>
<dbReference type="PROSITE" id="PS51186">
    <property type="entry name" value="GNAT"/>
    <property type="match status" value="1"/>
</dbReference>
<dbReference type="Pfam" id="PF13302">
    <property type="entry name" value="Acetyltransf_3"/>
    <property type="match status" value="1"/>
</dbReference>
<comment type="caution">
    <text evidence="5">The sequence shown here is derived from an EMBL/GenBank/DDBJ whole genome shotgun (WGS) entry which is preliminary data.</text>
</comment>
<dbReference type="InterPro" id="IPR051531">
    <property type="entry name" value="N-acetyltransferase"/>
</dbReference>
<comment type="similarity">
    <text evidence="3">Belongs to the acetyltransferase family. RimJ subfamily.</text>
</comment>
<dbReference type="Gene3D" id="3.40.630.30">
    <property type="match status" value="1"/>
</dbReference>
<dbReference type="OrthoDB" id="9801669at2"/>
<keyword evidence="2" id="KW-0012">Acyltransferase</keyword>
<evidence type="ECO:0000256" key="2">
    <source>
        <dbReference type="ARBA" id="ARBA00023315"/>
    </source>
</evidence>
<protein>
    <submittedName>
        <fullName evidence="5">[SSU ribosomal protein S5P]-alanine acetyltransferase</fullName>
    </submittedName>
</protein>
<dbReference type="SUPFAM" id="SSF55729">
    <property type="entry name" value="Acyl-CoA N-acyltransferases (Nat)"/>
    <property type="match status" value="1"/>
</dbReference>
<organism evidence="5 6">
    <name type="scientific">Maricaulis maris</name>
    <dbReference type="NCBI Taxonomy" id="74318"/>
    <lineage>
        <taxon>Bacteria</taxon>
        <taxon>Pseudomonadati</taxon>
        <taxon>Pseudomonadota</taxon>
        <taxon>Alphaproteobacteria</taxon>
        <taxon>Maricaulales</taxon>
        <taxon>Maricaulaceae</taxon>
        <taxon>Maricaulis</taxon>
    </lineage>
</organism>
<dbReference type="Proteomes" id="UP000273675">
    <property type="component" value="Unassembled WGS sequence"/>
</dbReference>
<reference evidence="5 6" key="1">
    <citation type="submission" date="2018-10" db="EMBL/GenBank/DDBJ databases">
        <title>Genomic Encyclopedia of Type Strains, Phase IV (KMG-IV): sequencing the most valuable type-strain genomes for metagenomic binning, comparative biology and taxonomic classification.</title>
        <authorList>
            <person name="Goeker M."/>
        </authorList>
    </citation>
    <scope>NUCLEOTIDE SEQUENCE [LARGE SCALE GENOMIC DNA]</scope>
    <source>
        <strain evidence="5 6">DSM 4734</strain>
    </source>
</reference>
<dbReference type="PANTHER" id="PTHR43792:SF8">
    <property type="entry name" value="[RIBOSOMAL PROTEIN US5]-ALANINE N-ACETYLTRANSFERASE"/>
    <property type="match status" value="1"/>
</dbReference>
<dbReference type="GO" id="GO:0008999">
    <property type="term" value="F:protein-N-terminal-alanine acetyltransferase activity"/>
    <property type="evidence" value="ECO:0007669"/>
    <property type="project" value="TreeGrafter"/>
</dbReference>
<dbReference type="GO" id="GO:0005840">
    <property type="term" value="C:ribosome"/>
    <property type="evidence" value="ECO:0007669"/>
    <property type="project" value="UniProtKB-KW"/>
</dbReference>
<dbReference type="InterPro" id="IPR000182">
    <property type="entry name" value="GNAT_dom"/>
</dbReference>
<dbReference type="PANTHER" id="PTHR43792">
    <property type="entry name" value="GNAT FAMILY, PUTATIVE (AFU_ORTHOLOGUE AFUA_3G00765)-RELATED-RELATED"/>
    <property type="match status" value="1"/>
</dbReference>